<dbReference type="OrthoDB" id="9879867at2"/>
<dbReference type="Proteomes" id="UP000254072">
    <property type="component" value="Unassembled WGS sequence"/>
</dbReference>
<reference evidence="1 2" key="1">
    <citation type="submission" date="2018-06" db="EMBL/GenBank/DDBJ databases">
        <authorList>
            <consortium name="Pathogen Informatics"/>
            <person name="Doyle S."/>
        </authorList>
    </citation>
    <scope>NUCLEOTIDE SEQUENCE [LARGE SCALE GENOMIC DNA]</scope>
    <source>
        <strain evidence="1 2">NCTC11157</strain>
    </source>
</reference>
<dbReference type="PROSITE" id="PS51257">
    <property type="entry name" value="PROKAR_LIPOPROTEIN"/>
    <property type="match status" value="1"/>
</dbReference>
<evidence type="ECO:0000313" key="2">
    <source>
        <dbReference type="Proteomes" id="UP000254072"/>
    </source>
</evidence>
<sequence>MDIQKDRFMRHLTLFILCFIFIACERASLKRAENLLNFSLNNSVYFLQKHEYWNDFNGNGFRIEVYNILDMNYIRNMSEKSHLKSFNCNKKYDAIRNSECGKFINNGAGFYKTIWKGDNIETVVIDTLNKKFLYCYCFI</sequence>
<name>A0A379EFM6_9BACT</name>
<dbReference type="AlphaFoldDB" id="A0A379EFM6"/>
<organism evidence="1 2">
    <name type="scientific">Prevotella disiens</name>
    <dbReference type="NCBI Taxonomy" id="28130"/>
    <lineage>
        <taxon>Bacteria</taxon>
        <taxon>Pseudomonadati</taxon>
        <taxon>Bacteroidota</taxon>
        <taxon>Bacteroidia</taxon>
        <taxon>Bacteroidales</taxon>
        <taxon>Prevotellaceae</taxon>
        <taxon>Prevotella</taxon>
    </lineage>
</organism>
<proteinExistence type="predicted"/>
<dbReference type="EMBL" id="UGTL01000002">
    <property type="protein sequence ID" value="SUB97452.1"/>
    <property type="molecule type" value="Genomic_DNA"/>
</dbReference>
<evidence type="ECO:0008006" key="3">
    <source>
        <dbReference type="Google" id="ProtNLM"/>
    </source>
</evidence>
<evidence type="ECO:0000313" key="1">
    <source>
        <dbReference type="EMBL" id="SUB97452.1"/>
    </source>
</evidence>
<gene>
    <name evidence="1" type="ORF">NCTC11157_02236</name>
</gene>
<accession>A0A379EFM6</accession>
<protein>
    <recommendedName>
        <fullName evidence="3">Lipoprotein</fullName>
    </recommendedName>
</protein>